<feature type="transmembrane region" description="Helical" evidence="11">
    <location>
        <begin position="21"/>
        <end position="40"/>
    </location>
</feature>
<evidence type="ECO:0000256" key="4">
    <source>
        <dbReference type="ARBA" id="ARBA00022692"/>
    </source>
</evidence>
<reference evidence="15" key="1">
    <citation type="submission" date="2025-08" db="UniProtKB">
        <authorList>
            <consortium name="RefSeq"/>
        </authorList>
    </citation>
    <scope>IDENTIFICATION</scope>
    <source>
        <tissue evidence="15">Sperm</tissue>
    </source>
</reference>
<dbReference type="PANTHER" id="PTHR11984:SF53">
    <property type="entry name" value="GAP JUNCTION PROTEIN"/>
    <property type="match status" value="1"/>
</dbReference>
<evidence type="ECO:0000256" key="3">
    <source>
        <dbReference type="ARBA" id="ARBA00022475"/>
    </source>
</evidence>
<accession>A0AAJ7UD62</accession>
<keyword evidence="14" id="KW-1185">Reference proteome</keyword>
<comment type="subunit">
    <text evidence="9">A connexon is composed of a hexamer of connexins.</text>
</comment>
<dbReference type="GO" id="GO:0005922">
    <property type="term" value="C:connexin complex"/>
    <property type="evidence" value="ECO:0007669"/>
    <property type="project" value="InterPro"/>
</dbReference>
<keyword evidence="4 9" id="KW-0812">Transmembrane</keyword>
<feature type="compositionally biased region" description="Basic and acidic residues" evidence="10">
    <location>
        <begin position="399"/>
        <end position="418"/>
    </location>
</feature>
<dbReference type="InterPro" id="IPR038359">
    <property type="entry name" value="Connexin_N_sf"/>
</dbReference>
<dbReference type="Proteomes" id="UP001318040">
    <property type="component" value="Chromosome 66"/>
</dbReference>
<evidence type="ECO:0000256" key="2">
    <source>
        <dbReference type="ARBA" id="ARBA00004651"/>
    </source>
</evidence>
<feature type="domain" description="Connexin N-terminal" evidence="12">
    <location>
        <begin position="42"/>
        <end position="75"/>
    </location>
</feature>
<protein>
    <recommendedName>
        <fullName evidence="9">Gap junction protein</fullName>
    </recommendedName>
</protein>
<keyword evidence="3" id="KW-1003">Cell membrane</keyword>
<dbReference type="SMART" id="SM00037">
    <property type="entry name" value="CNX"/>
    <property type="match status" value="1"/>
</dbReference>
<dbReference type="AlphaFoldDB" id="A0AAJ7UD62"/>
<dbReference type="InterPro" id="IPR017990">
    <property type="entry name" value="Connexin_CS"/>
</dbReference>
<comment type="subcellular location">
    <subcellularLocation>
        <location evidence="1">Cell junction</location>
        <location evidence="1">Gap junction</location>
    </subcellularLocation>
    <subcellularLocation>
        <location evidence="2 9">Cell membrane</location>
        <topology evidence="2 9">Multi-pass membrane protein</topology>
    </subcellularLocation>
</comment>
<keyword evidence="6" id="KW-0965">Cell junction</keyword>
<feature type="domain" description="Connexin cysteine-rich" evidence="13">
    <location>
        <begin position="131"/>
        <end position="200"/>
    </location>
</feature>
<dbReference type="KEGG" id="pmrn:116956537"/>
<feature type="compositionally biased region" description="Acidic residues" evidence="10">
    <location>
        <begin position="370"/>
        <end position="386"/>
    </location>
</feature>
<feature type="region of interest" description="Disordered" evidence="10">
    <location>
        <begin position="364"/>
        <end position="418"/>
    </location>
</feature>
<keyword evidence="5 9" id="KW-0303">Gap junction</keyword>
<feature type="transmembrane region" description="Helical" evidence="11">
    <location>
        <begin position="178"/>
        <end position="200"/>
    </location>
</feature>
<dbReference type="PRINTS" id="PR00206">
    <property type="entry name" value="CONNEXIN"/>
</dbReference>
<dbReference type="InterPro" id="IPR019570">
    <property type="entry name" value="Connexin_CCC"/>
</dbReference>
<comment type="similarity">
    <text evidence="9">Belongs to the connexin family.</text>
</comment>
<organism evidence="14 15">
    <name type="scientific">Petromyzon marinus</name>
    <name type="common">Sea lamprey</name>
    <dbReference type="NCBI Taxonomy" id="7757"/>
    <lineage>
        <taxon>Eukaryota</taxon>
        <taxon>Metazoa</taxon>
        <taxon>Chordata</taxon>
        <taxon>Craniata</taxon>
        <taxon>Vertebrata</taxon>
        <taxon>Cyclostomata</taxon>
        <taxon>Hyperoartia</taxon>
        <taxon>Petromyzontiformes</taxon>
        <taxon>Petromyzontidae</taxon>
        <taxon>Petromyzon</taxon>
    </lineage>
</organism>
<dbReference type="InterPro" id="IPR000500">
    <property type="entry name" value="Connexin"/>
</dbReference>
<keyword evidence="8 11" id="KW-0472">Membrane</keyword>
<feature type="transmembrane region" description="Helical" evidence="11">
    <location>
        <begin position="76"/>
        <end position="97"/>
    </location>
</feature>
<name>A0AAJ7UD62_PETMA</name>
<dbReference type="GO" id="GO:0007267">
    <property type="term" value="P:cell-cell signaling"/>
    <property type="evidence" value="ECO:0007669"/>
    <property type="project" value="TreeGrafter"/>
</dbReference>
<comment type="function">
    <text evidence="9">One gap junction consists of a cluster of closely packed pairs of transmembrane channels, the connexons, through which materials of low MW diffuse from one cell to a neighboring cell.</text>
</comment>
<evidence type="ECO:0000259" key="12">
    <source>
        <dbReference type="SMART" id="SM00037"/>
    </source>
</evidence>
<sequence>MSWSLLNDVLKNVAKYETQVGKVWLSVLLIFRLLVLVAVADKVYSDEQKEFECNTRQPGCKTVCYDAFFPVSHIRFWAIQLVLVSTPTMLVLMHVAARRFRNKFKGREDLDKMEGGLVWTYQLSVICRVVVEVGSAYLFWRFCSPLGLILPMVAQCSVAPCPNSVDCFVSRPSEKTVFIIFMLTVSGICLFLNLIELFYIPIKYWLAPLICNTRQNVSLRESPLSAVRSDSTRSAPDDRAGACCSCRCDCTCHPARGRAELTRGSSYGGGSGGSGGGGCGGGSRSSACAGRPNGVLPGRCVVVLGAQDKAGRKKKGVTRMQAIEMGDGDGGGGGGGFSPPPVSPAASLLVSPRAPYLATHGKCRSCGEEVTGEGGDEEEQEEEEEVGDRALLGAGKGGRGKEGAVSKERRAGSVGDGK</sequence>
<dbReference type="GO" id="GO:0005243">
    <property type="term" value="F:gap junction channel activity"/>
    <property type="evidence" value="ECO:0007669"/>
    <property type="project" value="TreeGrafter"/>
</dbReference>
<dbReference type="Pfam" id="PF00029">
    <property type="entry name" value="Connexin"/>
    <property type="match status" value="2"/>
</dbReference>
<evidence type="ECO:0000259" key="13">
    <source>
        <dbReference type="SMART" id="SM01089"/>
    </source>
</evidence>
<dbReference type="PROSITE" id="PS00408">
    <property type="entry name" value="CONNEXINS_2"/>
    <property type="match status" value="1"/>
</dbReference>
<evidence type="ECO:0000313" key="14">
    <source>
        <dbReference type="Proteomes" id="UP001318040"/>
    </source>
</evidence>
<evidence type="ECO:0000256" key="10">
    <source>
        <dbReference type="SAM" id="MobiDB-lite"/>
    </source>
</evidence>
<evidence type="ECO:0000256" key="7">
    <source>
        <dbReference type="ARBA" id="ARBA00022989"/>
    </source>
</evidence>
<gene>
    <name evidence="15" type="primary">LOC116956537</name>
</gene>
<evidence type="ECO:0000256" key="8">
    <source>
        <dbReference type="ARBA" id="ARBA00023136"/>
    </source>
</evidence>
<evidence type="ECO:0000256" key="6">
    <source>
        <dbReference type="ARBA" id="ARBA00022949"/>
    </source>
</evidence>
<dbReference type="PROSITE" id="PS00407">
    <property type="entry name" value="CONNEXINS_1"/>
    <property type="match status" value="1"/>
</dbReference>
<keyword evidence="7 11" id="KW-1133">Transmembrane helix</keyword>
<dbReference type="Gene3D" id="1.20.1440.80">
    <property type="entry name" value="Gap junction channel protein cysteine-rich domain"/>
    <property type="match status" value="1"/>
</dbReference>
<evidence type="ECO:0000256" key="9">
    <source>
        <dbReference type="RuleBase" id="RU000630"/>
    </source>
</evidence>
<proteinExistence type="inferred from homology"/>
<dbReference type="InterPro" id="IPR013092">
    <property type="entry name" value="Connexin_N"/>
</dbReference>
<dbReference type="PANTHER" id="PTHR11984">
    <property type="entry name" value="CONNEXIN"/>
    <property type="match status" value="1"/>
</dbReference>
<evidence type="ECO:0000313" key="15">
    <source>
        <dbReference type="RefSeq" id="XP_032834114.1"/>
    </source>
</evidence>
<evidence type="ECO:0000256" key="5">
    <source>
        <dbReference type="ARBA" id="ARBA00022868"/>
    </source>
</evidence>
<dbReference type="SMART" id="SM01089">
    <property type="entry name" value="Connexin_CCC"/>
    <property type="match status" value="1"/>
</dbReference>
<evidence type="ECO:0000256" key="11">
    <source>
        <dbReference type="SAM" id="Phobius"/>
    </source>
</evidence>
<evidence type="ECO:0000256" key="1">
    <source>
        <dbReference type="ARBA" id="ARBA00004610"/>
    </source>
</evidence>
<dbReference type="RefSeq" id="XP_032834114.1">
    <property type="nucleotide sequence ID" value="XM_032978223.1"/>
</dbReference>